<dbReference type="SUPFAM" id="SSF82861">
    <property type="entry name" value="Mechanosensitive channel protein MscS (YggB), transmembrane region"/>
    <property type="match status" value="1"/>
</dbReference>
<dbReference type="SUPFAM" id="SSF82689">
    <property type="entry name" value="Mechanosensitive channel protein MscS (YggB), C-terminal domain"/>
    <property type="match status" value="1"/>
</dbReference>
<evidence type="ECO:0000259" key="12">
    <source>
        <dbReference type="Pfam" id="PF21088"/>
    </source>
</evidence>
<evidence type="ECO:0000313" key="14">
    <source>
        <dbReference type="Proteomes" id="UP000474175"/>
    </source>
</evidence>
<feature type="transmembrane region" description="Helical" evidence="8">
    <location>
        <begin position="377"/>
        <end position="395"/>
    </location>
</feature>
<proteinExistence type="inferred from homology"/>
<evidence type="ECO:0000313" key="13">
    <source>
        <dbReference type="EMBL" id="NDU94958.1"/>
    </source>
</evidence>
<feature type="domain" description="Mechanosensitive ion channel transmembrane helices 2/3" evidence="12">
    <location>
        <begin position="582"/>
        <end position="622"/>
    </location>
</feature>
<dbReference type="InterPro" id="IPR052702">
    <property type="entry name" value="MscS-like_channel"/>
</dbReference>
<keyword evidence="7" id="KW-0175">Coiled coil</keyword>
<dbReference type="InterPro" id="IPR049278">
    <property type="entry name" value="MS_channel_C"/>
</dbReference>
<dbReference type="Pfam" id="PF00924">
    <property type="entry name" value="MS_channel_2nd"/>
    <property type="match status" value="1"/>
</dbReference>
<dbReference type="RefSeq" id="WP_163946007.1">
    <property type="nucleotide sequence ID" value="NZ_JAAFZH010000003.1"/>
</dbReference>
<feature type="transmembrane region" description="Helical" evidence="8">
    <location>
        <begin position="354"/>
        <end position="371"/>
    </location>
</feature>
<feature type="transmembrane region" description="Helical" evidence="8">
    <location>
        <begin position="324"/>
        <end position="342"/>
    </location>
</feature>
<evidence type="ECO:0000256" key="6">
    <source>
        <dbReference type="ARBA" id="ARBA00023136"/>
    </source>
</evidence>
<dbReference type="Gene3D" id="2.30.30.60">
    <property type="match status" value="1"/>
</dbReference>
<feature type="domain" description="Mechanosensitive ion channel MscS" evidence="10">
    <location>
        <begin position="623"/>
        <end position="689"/>
    </location>
</feature>
<feature type="chain" id="PRO_5027026882" evidence="9">
    <location>
        <begin position="26"/>
        <end position="781"/>
    </location>
</feature>
<protein>
    <submittedName>
        <fullName evidence="13">Mechanosensitive ion channel</fullName>
    </submittedName>
</protein>
<dbReference type="Pfam" id="PF21082">
    <property type="entry name" value="MS_channel_3rd"/>
    <property type="match status" value="1"/>
</dbReference>
<keyword evidence="6 8" id="KW-0472">Membrane</keyword>
<feature type="domain" description="Mechanosensitive ion channel MscS C-terminal" evidence="11">
    <location>
        <begin position="702"/>
        <end position="777"/>
    </location>
</feature>
<comment type="subcellular location">
    <subcellularLocation>
        <location evidence="1">Cell membrane</location>
        <topology evidence="1">Multi-pass membrane protein</topology>
    </subcellularLocation>
</comment>
<feature type="transmembrane region" description="Helical" evidence="8">
    <location>
        <begin position="532"/>
        <end position="552"/>
    </location>
</feature>
<dbReference type="InterPro" id="IPR011066">
    <property type="entry name" value="MscS_channel_C_sf"/>
</dbReference>
<feature type="coiled-coil region" evidence="7">
    <location>
        <begin position="108"/>
        <end position="142"/>
    </location>
</feature>
<accession>A0A6L9L999</accession>
<keyword evidence="14" id="KW-1185">Reference proteome</keyword>
<reference evidence="13 14" key="1">
    <citation type="submission" date="2020-02" db="EMBL/GenBank/DDBJ databases">
        <title>Draft genome sequence of two Spirosoma agri KCTC 52727 and Spirosoma terrae KCTC 52035.</title>
        <authorList>
            <person name="Rojas J."/>
            <person name="Ambika Manirajan B."/>
            <person name="Suarez C."/>
            <person name="Ratering S."/>
            <person name="Schnell S."/>
        </authorList>
    </citation>
    <scope>NUCLEOTIDE SEQUENCE [LARGE SCALE GENOMIC DNA]</scope>
    <source>
        <strain evidence="13 14">KCTC 52035</strain>
    </source>
</reference>
<dbReference type="Pfam" id="PF21088">
    <property type="entry name" value="MS_channel_1st"/>
    <property type="match status" value="1"/>
</dbReference>
<dbReference type="GO" id="GO:0005886">
    <property type="term" value="C:plasma membrane"/>
    <property type="evidence" value="ECO:0007669"/>
    <property type="project" value="UniProtKB-SubCell"/>
</dbReference>
<feature type="transmembrane region" description="Helical" evidence="8">
    <location>
        <begin position="492"/>
        <end position="512"/>
    </location>
</feature>
<evidence type="ECO:0000256" key="7">
    <source>
        <dbReference type="SAM" id="Coils"/>
    </source>
</evidence>
<comment type="similarity">
    <text evidence="2">Belongs to the MscS (TC 1.A.23) family.</text>
</comment>
<dbReference type="InterPro" id="IPR010920">
    <property type="entry name" value="LSM_dom_sf"/>
</dbReference>
<dbReference type="InterPro" id="IPR006685">
    <property type="entry name" value="MscS_channel_2nd"/>
</dbReference>
<dbReference type="EMBL" id="JAAFZH010000003">
    <property type="protein sequence ID" value="NDU94958.1"/>
    <property type="molecule type" value="Genomic_DNA"/>
</dbReference>
<organism evidence="13 14">
    <name type="scientific">Spirosoma terrae</name>
    <dbReference type="NCBI Taxonomy" id="1968276"/>
    <lineage>
        <taxon>Bacteria</taxon>
        <taxon>Pseudomonadati</taxon>
        <taxon>Bacteroidota</taxon>
        <taxon>Cytophagia</taxon>
        <taxon>Cytophagales</taxon>
        <taxon>Cytophagaceae</taxon>
        <taxon>Spirosoma</taxon>
    </lineage>
</organism>
<feature type="signal peptide" evidence="9">
    <location>
        <begin position="1"/>
        <end position="25"/>
    </location>
</feature>
<dbReference type="PANTHER" id="PTHR30347">
    <property type="entry name" value="POTASSIUM CHANNEL RELATED"/>
    <property type="match status" value="1"/>
</dbReference>
<feature type="transmembrane region" description="Helical" evidence="8">
    <location>
        <begin position="440"/>
        <end position="460"/>
    </location>
</feature>
<evidence type="ECO:0000259" key="10">
    <source>
        <dbReference type="Pfam" id="PF00924"/>
    </source>
</evidence>
<feature type="transmembrane region" description="Helical" evidence="8">
    <location>
        <begin position="573"/>
        <end position="596"/>
    </location>
</feature>
<dbReference type="SUPFAM" id="SSF50182">
    <property type="entry name" value="Sm-like ribonucleoproteins"/>
    <property type="match status" value="1"/>
</dbReference>
<dbReference type="AlphaFoldDB" id="A0A6L9L999"/>
<dbReference type="InterPro" id="IPR011014">
    <property type="entry name" value="MscS_channel_TM-2"/>
</dbReference>
<name>A0A6L9L999_9BACT</name>
<evidence type="ECO:0000256" key="9">
    <source>
        <dbReference type="SAM" id="SignalP"/>
    </source>
</evidence>
<evidence type="ECO:0000256" key="4">
    <source>
        <dbReference type="ARBA" id="ARBA00022692"/>
    </source>
</evidence>
<keyword evidence="3" id="KW-1003">Cell membrane</keyword>
<evidence type="ECO:0000256" key="5">
    <source>
        <dbReference type="ARBA" id="ARBA00022989"/>
    </source>
</evidence>
<feature type="transmembrane region" description="Helical" evidence="8">
    <location>
        <begin position="608"/>
        <end position="636"/>
    </location>
</feature>
<keyword evidence="5 8" id="KW-1133">Transmembrane helix</keyword>
<feature type="transmembrane region" description="Helical" evidence="8">
    <location>
        <begin position="415"/>
        <end position="434"/>
    </location>
</feature>
<evidence type="ECO:0000256" key="3">
    <source>
        <dbReference type="ARBA" id="ARBA00022475"/>
    </source>
</evidence>
<dbReference type="Gene3D" id="3.30.70.100">
    <property type="match status" value="1"/>
</dbReference>
<dbReference type="PANTHER" id="PTHR30347:SF1">
    <property type="entry name" value="MECHANOSENSITIVE CHANNEL MSCK"/>
    <property type="match status" value="1"/>
</dbReference>
<keyword evidence="4 8" id="KW-0812">Transmembrane</keyword>
<feature type="transmembrane region" description="Helical" evidence="8">
    <location>
        <begin position="299"/>
        <end position="318"/>
    </location>
</feature>
<feature type="transmembrane region" description="Helical" evidence="8">
    <location>
        <begin position="262"/>
        <end position="279"/>
    </location>
</feature>
<evidence type="ECO:0000256" key="8">
    <source>
        <dbReference type="SAM" id="Phobius"/>
    </source>
</evidence>
<dbReference type="InterPro" id="IPR049142">
    <property type="entry name" value="MS_channel_1st"/>
</dbReference>
<keyword evidence="9" id="KW-0732">Signal</keyword>
<evidence type="ECO:0000256" key="1">
    <source>
        <dbReference type="ARBA" id="ARBA00004651"/>
    </source>
</evidence>
<dbReference type="GO" id="GO:0008381">
    <property type="term" value="F:mechanosensitive monoatomic ion channel activity"/>
    <property type="evidence" value="ECO:0007669"/>
    <property type="project" value="UniProtKB-ARBA"/>
</dbReference>
<comment type="caution">
    <text evidence="13">The sequence shown here is derived from an EMBL/GenBank/DDBJ whole genome shotgun (WGS) entry which is preliminary data.</text>
</comment>
<gene>
    <name evidence="13" type="ORF">GK108_08745</name>
</gene>
<dbReference type="Proteomes" id="UP000474175">
    <property type="component" value="Unassembled WGS sequence"/>
</dbReference>
<dbReference type="Gene3D" id="1.10.287.1260">
    <property type="match status" value="1"/>
</dbReference>
<evidence type="ECO:0000259" key="11">
    <source>
        <dbReference type="Pfam" id="PF21082"/>
    </source>
</evidence>
<dbReference type="InterPro" id="IPR023408">
    <property type="entry name" value="MscS_beta-dom_sf"/>
</dbReference>
<sequence length="781" mass="87078">MLSIRSFFNLLILILLTTASWSLSAQDTARVTTTPSGQSIPDTLLFKIQKAQSIITEIKATEKKSYGITRIRSGLNSIKSKVAPVIADVQTHRKTTSAQNLSNYSLILNDALEKLAGWRTSLAKANNELQTQLNQVLALSNDTLLNVVSTDTTGKKLYAEQLVDLKFQLQNAGTRTSVRLDTVSRLLADVSGTFLTISNLQTTINEQVSQSKANVLRRESPYLWDAPATFKPDNVQTILQSSYQGQDKILKYFFSSTWDNRFLLIIMAGLFFFWVFSNFKKASQPPLKEKIGPLDFKHIRPMPIVASLIFLFNVAPLFEPQSPSVYIEITQFLLLVVLTVHLWKRFSKQELRLWLLNAVLYIVLIITNAVVGDSVFIRIWLIVLNVCFIYIGFSFAKQLHRKYTSDRIIRPVIRIYLILQLLAILLNVFGRISLAKTFGITATVGLVQITGLGLFIDIFLEALELQIKVSASSNGIFSRINSNQTRQSFKKGLVFIAIALWLLVFFINLGIADTIYSFIYQILTRPRSFGSITFTLSNILSFSAIVYLSSLLQKNIGLLFGESHLPTTTGNEVVKVSSVLALVRLAIIVLGVLLAVAASGISVDKFTVVLGALSVGIGLGMQNIVNNFISGIILLFEKPFRIGDYIELADRKGRIRDIGIRSSKMITGQGSEVIIPNADLLSNRLVNWSSSDTYLKTELLLKVGADTDLEALQDIIRQEVQEVDGTQQTMPPDIIINAIGADSVELKVVIWINSIYSEPTIKSQLFRKLLPRIKEASIRLV</sequence>
<evidence type="ECO:0000256" key="2">
    <source>
        <dbReference type="ARBA" id="ARBA00008017"/>
    </source>
</evidence>